<dbReference type="FunFam" id="3.10.250.10:FF:000011">
    <property type="entry name" value="Scavenger receptor class A member 5"/>
    <property type="match status" value="1"/>
</dbReference>
<reference evidence="6 7" key="1">
    <citation type="submission" date="2019-01" db="EMBL/GenBank/DDBJ databases">
        <title>Draft Genome and Complete Hox-Cluster Characterization of the Sterlet Sturgeon (Acipenser ruthenus).</title>
        <authorList>
            <person name="Wei Q."/>
        </authorList>
    </citation>
    <scope>NUCLEOTIDE SEQUENCE [LARGE SCALE GENOMIC DNA]</scope>
    <source>
        <strain evidence="6">WHYD16114868_AA</strain>
        <tissue evidence="6">Blood</tissue>
    </source>
</reference>
<keyword evidence="7" id="KW-1185">Reference proteome</keyword>
<protein>
    <submittedName>
        <fullName evidence="6">Deleted in malignant brain tumors 1 protein</fullName>
    </submittedName>
</protein>
<feature type="compositionally biased region" description="Polar residues" evidence="4">
    <location>
        <begin position="240"/>
        <end position="253"/>
    </location>
</feature>
<name>A0A444UEL9_ACIRT</name>
<feature type="disulfide bond" evidence="3">
    <location>
        <begin position="150"/>
        <end position="214"/>
    </location>
</feature>
<evidence type="ECO:0000313" key="6">
    <source>
        <dbReference type="EMBL" id="RXM33626.1"/>
    </source>
</evidence>
<keyword evidence="1 3" id="KW-1015">Disulfide bond</keyword>
<accession>A0A444UEL9</accession>
<feature type="domain" description="SRCR" evidence="5">
    <location>
        <begin position="62"/>
        <end position="120"/>
    </location>
</feature>
<dbReference type="Gene3D" id="3.10.250.10">
    <property type="entry name" value="SRCR-like domain"/>
    <property type="match status" value="2"/>
</dbReference>
<feature type="region of interest" description="Disordered" evidence="4">
    <location>
        <begin position="228"/>
        <end position="260"/>
    </location>
</feature>
<evidence type="ECO:0000259" key="5">
    <source>
        <dbReference type="PROSITE" id="PS50287"/>
    </source>
</evidence>
<dbReference type="GO" id="GO:0016020">
    <property type="term" value="C:membrane"/>
    <property type="evidence" value="ECO:0007669"/>
    <property type="project" value="InterPro"/>
</dbReference>
<dbReference type="AlphaFoldDB" id="A0A444UEL9"/>
<feature type="disulfide bond" evidence="3">
    <location>
        <begin position="194"/>
        <end position="204"/>
    </location>
</feature>
<keyword evidence="2" id="KW-0325">Glycoprotein</keyword>
<evidence type="ECO:0000256" key="2">
    <source>
        <dbReference type="ARBA" id="ARBA00023180"/>
    </source>
</evidence>
<dbReference type="PANTHER" id="PTHR48071:SF24">
    <property type="entry name" value="DELETED IN MALIGNANT BRAIN TUMORS 1 PROTEIN-LIKE"/>
    <property type="match status" value="1"/>
</dbReference>
<dbReference type="PRINTS" id="PR00258">
    <property type="entry name" value="SPERACTRCPTR"/>
</dbReference>
<dbReference type="PANTHER" id="PTHR48071">
    <property type="entry name" value="SRCR DOMAIN-CONTAINING PROTEIN"/>
    <property type="match status" value="1"/>
</dbReference>
<evidence type="ECO:0000313" key="7">
    <source>
        <dbReference type="Proteomes" id="UP000289886"/>
    </source>
</evidence>
<dbReference type="SMART" id="SM00202">
    <property type="entry name" value="SR"/>
    <property type="match status" value="2"/>
</dbReference>
<dbReference type="SUPFAM" id="SSF56487">
    <property type="entry name" value="SRCR-like"/>
    <property type="match status" value="2"/>
</dbReference>
<evidence type="ECO:0000256" key="1">
    <source>
        <dbReference type="ARBA" id="ARBA00023157"/>
    </source>
</evidence>
<dbReference type="EMBL" id="SCEB01214723">
    <property type="protein sequence ID" value="RXM33626.1"/>
    <property type="molecule type" value="Genomic_DNA"/>
</dbReference>
<dbReference type="InterPro" id="IPR036772">
    <property type="entry name" value="SRCR-like_dom_sf"/>
</dbReference>
<dbReference type="Pfam" id="PF00530">
    <property type="entry name" value="SRCR"/>
    <property type="match status" value="2"/>
</dbReference>
<feature type="domain" description="SRCR" evidence="5">
    <location>
        <begin position="125"/>
        <end position="225"/>
    </location>
</feature>
<evidence type="ECO:0000256" key="4">
    <source>
        <dbReference type="SAM" id="MobiDB-lite"/>
    </source>
</evidence>
<sequence>MAKWKRSSEDTEQITFMDNTQDQLDDSEVSLFTGLRGIAGLKGEKGQGLPGSPGNPGRPVSVRLVNGSTPNQGRVEVLHEGAWGTICDDRWDVLDGLVVCKMLGYSKVVKVFLHAAFGQGRPVSVRLVNGSTPNQGRVEVLHEGAWGTICDDRWDVLDGLVVCKMLGYSKVVKVFLHAAFGQGTGKILMDDVTCSGRETSIFDCRFPGWEKTNCKHNEDAVNVVKRKRKQNKTNRGSDPALSSSDQAVGNNCQENEKGEADDLSKDIDILARKFMDFKDVANHLPPLNANNNAIEQLAEIHQFRF</sequence>
<evidence type="ECO:0000256" key="3">
    <source>
        <dbReference type="PROSITE-ProRule" id="PRU00196"/>
    </source>
</evidence>
<dbReference type="PROSITE" id="PS00420">
    <property type="entry name" value="SRCR_1"/>
    <property type="match status" value="2"/>
</dbReference>
<dbReference type="Proteomes" id="UP000289886">
    <property type="component" value="Unassembled WGS sequence"/>
</dbReference>
<comment type="caution">
    <text evidence="3">Lacks conserved residue(s) required for the propagation of feature annotation.</text>
</comment>
<organism evidence="6 7">
    <name type="scientific">Acipenser ruthenus</name>
    <name type="common">Sterlet sturgeon</name>
    <dbReference type="NCBI Taxonomy" id="7906"/>
    <lineage>
        <taxon>Eukaryota</taxon>
        <taxon>Metazoa</taxon>
        <taxon>Chordata</taxon>
        <taxon>Craniata</taxon>
        <taxon>Vertebrata</taxon>
        <taxon>Euteleostomi</taxon>
        <taxon>Actinopterygii</taxon>
        <taxon>Chondrostei</taxon>
        <taxon>Acipenseriformes</taxon>
        <taxon>Acipenseridae</taxon>
        <taxon>Acipenser</taxon>
    </lineage>
</organism>
<proteinExistence type="predicted"/>
<dbReference type="InterPro" id="IPR001190">
    <property type="entry name" value="SRCR"/>
</dbReference>
<comment type="caution">
    <text evidence="6">The sequence shown here is derived from an EMBL/GenBank/DDBJ whole genome shotgun (WGS) entry which is preliminary data.</text>
</comment>
<dbReference type="PROSITE" id="PS50287">
    <property type="entry name" value="SRCR_2"/>
    <property type="match status" value="2"/>
</dbReference>
<gene>
    <name evidence="6" type="ORF">EOD39_5328</name>
</gene>